<dbReference type="AlphaFoldDB" id="A0A1Y2EGX9"/>
<gene>
    <name evidence="2" type="ORF">LY90DRAFT_667413</name>
</gene>
<dbReference type="Proteomes" id="UP000193920">
    <property type="component" value="Unassembled WGS sequence"/>
</dbReference>
<dbReference type="EMBL" id="MCOG01000043">
    <property type="protein sequence ID" value="ORY70564.1"/>
    <property type="molecule type" value="Genomic_DNA"/>
</dbReference>
<accession>A0A1Y2EGX9</accession>
<feature type="coiled-coil region" evidence="1">
    <location>
        <begin position="110"/>
        <end position="164"/>
    </location>
</feature>
<organism evidence="2 3">
    <name type="scientific">Neocallimastix californiae</name>
    <dbReference type="NCBI Taxonomy" id="1754190"/>
    <lineage>
        <taxon>Eukaryota</taxon>
        <taxon>Fungi</taxon>
        <taxon>Fungi incertae sedis</taxon>
        <taxon>Chytridiomycota</taxon>
        <taxon>Chytridiomycota incertae sedis</taxon>
        <taxon>Neocallimastigomycetes</taxon>
        <taxon>Neocallimastigales</taxon>
        <taxon>Neocallimastigaceae</taxon>
        <taxon>Neocallimastix</taxon>
    </lineage>
</organism>
<keyword evidence="3" id="KW-1185">Reference proteome</keyword>
<proteinExistence type="predicted"/>
<name>A0A1Y2EGX9_9FUNG</name>
<evidence type="ECO:0000313" key="3">
    <source>
        <dbReference type="Proteomes" id="UP000193920"/>
    </source>
</evidence>
<comment type="caution">
    <text evidence="2">The sequence shown here is derived from an EMBL/GenBank/DDBJ whole genome shotgun (WGS) entry which is preliminary data.</text>
</comment>
<evidence type="ECO:0000313" key="2">
    <source>
        <dbReference type="EMBL" id="ORY70564.1"/>
    </source>
</evidence>
<reference evidence="2 3" key="1">
    <citation type="submission" date="2016-08" db="EMBL/GenBank/DDBJ databases">
        <title>A Parts List for Fungal Cellulosomes Revealed by Comparative Genomics.</title>
        <authorList>
            <consortium name="DOE Joint Genome Institute"/>
            <person name="Haitjema C.H."/>
            <person name="Gilmore S.P."/>
            <person name="Henske J.K."/>
            <person name="Solomon K.V."/>
            <person name="De Groot R."/>
            <person name="Kuo A."/>
            <person name="Mondo S.J."/>
            <person name="Salamov A.A."/>
            <person name="Labutti K."/>
            <person name="Zhao Z."/>
            <person name="Chiniquy J."/>
            <person name="Barry K."/>
            <person name="Brewer H.M."/>
            <person name="Purvine S.O."/>
            <person name="Wright A.T."/>
            <person name="Boxma B."/>
            <person name="Van Alen T."/>
            <person name="Hackstein J.H."/>
            <person name="Baker S.E."/>
            <person name="Grigoriev I.V."/>
            <person name="O'Malley M.A."/>
        </authorList>
    </citation>
    <scope>NUCLEOTIDE SEQUENCE [LARGE SCALE GENOMIC DNA]</scope>
    <source>
        <strain evidence="2 3">G1</strain>
    </source>
</reference>
<sequence length="185" mass="22020">MKAAVTNVEKNKKLSKILKIEPCPKHIKDIIISRRLKYLKAHPKKKRKFEDKINFEDFKKKEFDEEGKSNTNNINGVDGMNTLSQNVKMDIDIEQLVDEIPDEVVDISKDEKIIEQNQQLEKLIEEEKNLQKDITANKEKIEEIEKSIETEKNKEEECNKKQQEIFQKIEELKSRKRKMFEMMKK</sequence>
<keyword evidence="1" id="KW-0175">Coiled coil</keyword>
<protein>
    <submittedName>
        <fullName evidence="2">Uncharacterized protein</fullName>
    </submittedName>
</protein>
<dbReference type="OrthoDB" id="2146256at2759"/>
<evidence type="ECO:0000256" key="1">
    <source>
        <dbReference type="SAM" id="Coils"/>
    </source>
</evidence>